<evidence type="ECO:0000313" key="1">
    <source>
        <dbReference type="EMBL" id="EJW89397.1"/>
    </source>
</evidence>
<accession>J9FIA3</accession>
<dbReference type="EMBL" id="AMCI01009501">
    <property type="protein sequence ID" value="EJW89397.1"/>
    <property type="molecule type" value="Genomic_DNA"/>
</dbReference>
<reference evidence="1" key="1">
    <citation type="journal article" date="2012" name="PLoS ONE">
        <title>Gene sets for utilization of primary and secondary nutrition supplies in the distal gut of endangered iberian lynx.</title>
        <authorList>
            <person name="Alcaide M."/>
            <person name="Messina E."/>
            <person name="Richter M."/>
            <person name="Bargiela R."/>
            <person name="Peplies J."/>
            <person name="Huws S.A."/>
            <person name="Newbold C.J."/>
            <person name="Golyshin P.N."/>
            <person name="Simon M.A."/>
            <person name="Lopez G."/>
            <person name="Yakimov M.M."/>
            <person name="Ferrer M."/>
        </authorList>
    </citation>
    <scope>NUCLEOTIDE SEQUENCE</scope>
</reference>
<protein>
    <submittedName>
        <fullName evidence="1">Uncharacterized protein</fullName>
    </submittedName>
</protein>
<gene>
    <name evidence="1" type="ORF">EVA_22494</name>
</gene>
<organism evidence="1">
    <name type="scientific">gut metagenome</name>
    <dbReference type="NCBI Taxonomy" id="749906"/>
    <lineage>
        <taxon>unclassified sequences</taxon>
        <taxon>metagenomes</taxon>
        <taxon>organismal metagenomes</taxon>
    </lineage>
</organism>
<name>J9FIA3_9ZZZZ</name>
<proteinExistence type="predicted"/>
<comment type="caution">
    <text evidence="1">The sequence shown here is derived from an EMBL/GenBank/DDBJ whole genome shotgun (WGS) entry which is preliminary data.</text>
</comment>
<dbReference type="AlphaFoldDB" id="J9FIA3"/>
<sequence>MGELLPSDREAEFRRAVKAERQLRELSDIQRMQTDYEAKLAEQGSI</sequence>